<protein>
    <submittedName>
        <fullName evidence="1">15480_t:CDS:1</fullName>
    </submittedName>
</protein>
<dbReference type="AlphaFoldDB" id="A0A9N9GWY3"/>
<organism evidence="1 2">
    <name type="scientific">Funneliformis caledonium</name>
    <dbReference type="NCBI Taxonomy" id="1117310"/>
    <lineage>
        <taxon>Eukaryota</taxon>
        <taxon>Fungi</taxon>
        <taxon>Fungi incertae sedis</taxon>
        <taxon>Mucoromycota</taxon>
        <taxon>Glomeromycotina</taxon>
        <taxon>Glomeromycetes</taxon>
        <taxon>Glomerales</taxon>
        <taxon>Glomeraceae</taxon>
        <taxon>Funneliformis</taxon>
    </lineage>
</organism>
<dbReference type="Proteomes" id="UP000789570">
    <property type="component" value="Unassembled WGS sequence"/>
</dbReference>
<sequence>MDDNDAVVSSRKKAGTPKAFKDMTTIFEVYSSITAMDPQTAVASNNIYANKELARLWHEKIKCFSFNVEIHQTKL</sequence>
<name>A0A9N9GWY3_9GLOM</name>
<comment type="caution">
    <text evidence="1">The sequence shown here is derived from an EMBL/GenBank/DDBJ whole genome shotgun (WGS) entry which is preliminary data.</text>
</comment>
<accession>A0A9N9GWY3</accession>
<reference evidence="1" key="1">
    <citation type="submission" date="2021-06" db="EMBL/GenBank/DDBJ databases">
        <authorList>
            <person name="Kallberg Y."/>
            <person name="Tangrot J."/>
            <person name="Rosling A."/>
        </authorList>
    </citation>
    <scope>NUCLEOTIDE SEQUENCE</scope>
    <source>
        <strain evidence="1">UK204</strain>
    </source>
</reference>
<keyword evidence="2" id="KW-1185">Reference proteome</keyword>
<gene>
    <name evidence="1" type="ORF">FCALED_LOCUS10151</name>
</gene>
<dbReference type="EMBL" id="CAJVPQ010003600">
    <property type="protein sequence ID" value="CAG8632622.1"/>
    <property type="molecule type" value="Genomic_DNA"/>
</dbReference>
<evidence type="ECO:0000313" key="1">
    <source>
        <dbReference type="EMBL" id="CAG8632622.1"/>
    </source>
</evidence>
<proteinExistence type="predicted"/>
<evidence type="ECO:0000313" key="2">
    <source>
        <dbReference type="Proteomes" id="UP000789570"/>
    </source>
</evidence>